<dbReference type="AlphaFoldDB" id="A0A1H9WQQ7"/>
<dbReference type="Proteomes" id="UP000198505">
    <property type="component" value="Unassembled WGS sequence"/>
</dbReference>
<accession>A0A1H9WQQ7</accession>
<reference evidence="2" key="1">
    <citation type="submission" date="2016-10" db="EMBL/GenBank/DDBJ databases">
        <authorList>
            <person name="Varghese N."/>
            <person name="Submissions S."/>
        </authorList>
    </citation>
    <scope>NUCLEOTIDE SEQUENCE [LARGE SCALE GENOMIC DNA]</scope>
    <source>
        <strain evidence="2">CGMCC 1.6495</strain>
    </source>
</reference>
<dbReference type="STRING" id="416874.SAMN04487958_11927"/>
<organism evidence="1 2">
    <name type="scientific">Vreelandella subterranea</name>
    <dbReference type="NCBI Taxonomy" id="416874"/>
    <lineage>
        <taxon>Bacteria</taxon>
        <taxon>Pseudomonadati</taxon>
        <taxon>Pseudomonadota</taxon>
        <taxon>Gammaproteobacteria</taxon>
        <taxon>Oceanospirillales</taxon>
        <taxon>Halomonadaceae</taxon>
        <taxon>Vreelandella</taxon>
    </lineage>
</organism>
<evidence type="ECO:0000313" key="2">
    <source>
        <dbReference type="Proteomes" id="UP000198505"/>
    </source>
</evidence>
<keyword evidence="2" id="KW-1185">Reference proteome</keyword>
<dbReference type="EMBL" id="FOGS01000019">
    <property type="protein sequence ID" value="SES35997.1"/>
    <property type="molecule type" value="Genomic_DNA"/>
</dbReference>
<proteinExistence type="predicted"/>
<protein>
    <submittedName>
        <fullName evidence="1">Uncharacterized protein</fullName>
    </submittedName>
</protein>
<gene>
    <name evidence="1" type="ORF">SAMN04487958_11927</name>
</gene>
<evidence type="ECO:0000313" key="1">
    <source>
        <dbReference type="EMBL" id="SES35997.1"/>
    </source>
</evidence>
<name>A0A1H9WQQ7_9GAMM</name>
<sequence>MIETGKTHRYANFGYTAKIGFAIKGINGVESKWLAAKTQ</sequence>